<dbReference type="InterPro" id="IPR050327">
    <property type="entry name" value="Proton-linked_MCT"/>
</dbReference>
<dbReference type="GO" id="GO:0005886">
    <property type="term" value="C:plasma membrane"/>
    <property type="evidence" value="ECO:0000318"/>
    <property type="project" value="GO_Central"/>
</dbReference>
<reference evidence="2 3" key="1">
    <citation type="journal article" date="2007" name="Science">
        <title>Sea anemone genome reveals ancestral eumetazoan gene repertoire and genomic organization.</title>
        <authorList>
            <person name="Putnam N.H."/>
            <person name="Srivastava M."/>
            <person name="Hellsten U."/>
            <person name="Dirks B."/>
            <person name="Chapman J."/>
            <person name="Salamov A."/>
            <person name="Terry A."/>
            <person name="Shapiro H."/>
            <person name="Lindquist E."/>
            <person name="Kapitonov V.V."/>
            <person name="Jurka J."/>
            <person name="Genikhovich G."/>
            <person name="Grigoriev I.V."/>
            <person name="Lucas S.M."/>
            <person name="Steele R.E."/>
            <person name="Finnerty J.R."/>
            <person name="Technau U."/>
            <person name="Martindale M.Q."/>
            <person name="Rokhsar D.S."/>
        </authorList>
    </citation>
    <scope>NUCLEOTIDE SEQUENCE [LARGE SCALE GENOMIC DNA]</scope>
    <source>
        <strain evidence="3">CH2 X CH6</strain>
    </source>
</reference>
<keyword evidence="1" id="KW-1133">Transmembrane helix</keyword>
<dbReference type="Proteomes" id="UP000001593">
    <property type="component" value="Unassembled WGS sequence"/>
</dbReference>
<protein>
    <submittedName>
        <fullName evidence="2">Uncharacterized protein</fullName>
    </submittedName>
</protein>
<dbReference type="EMBL" id="DS473822">
    <property type="protein sequence ID" value="EDO27134.1"/>
    <property type="molecule type" value="Genomic_DNA"/>
</dbReference>
<proteinExistence type="predicted"/>
<dbReference type="GO" id="GO:0022857">
    <property type="term" value="F:transmembrane transporter activity"/>
    <property type="evidence" value="ECO:0000318"/>
    <property type="project" value="GO_Central"/>
</dbReference>
<feature type="transmembrane region" description="Helical" evidence="1">
    <location>
        <begin position="84"/>
        <end position="105"/>
    </location>
</feature>
<dbReference type="AlphaFoldDB" id="A7TA38"/>
<dbReference type="InterPro" id="IPR011701">
    <property type="entry name" value="MFS"/>
</dbReference>
<keyword evidence="3" id="KW-1185">Reference proteome</keyword>
<dbReference type="eggNOG" id="KOG2504">
    <property type="taxonomic scope" value="Eukaryota"/>
</dbReference>
<evidence type="ECO:0000313" key="2">
    <source>
        <dbReference type="EMBL" id="EDO27134.1"/>
    </source>
</evidence>
<accession>A7TA38</accession>
<dbReference type="PANTHER" id="PTHR11360:SF251">
    <property type="entry name" value="MAJOR FACILITATOR SUPERFAMILY (MFS) PROFILE DOMAIN-CONTAINING PROTEIN"/>
    <property type="match status" value="1"/>
</dbReference>
<dbReference type="SUPFAM" id="SSF103473">
    <property type="entry name" value="MFS general substrate transporter"/>
    <property type="match status" value="1"/>
</dbReference>
<keyword evidence="1" id="KW-0472">Membrane</keyword>
<organism evidence="2 3">
    <name type="scientific">Nematostella vectensis</name>
    <name type="common">Starlet sea anemone</name>
    <dbReference type="NCBI Taxonomy" id="45351"/>
    <lineage>
        <taxon>Eukaryota</taxon>
        <taxon>Metazoa</taxon>
        <taxon>Cnidaria</taxon>
        <taxon>Anthozoa</taxon>
        <taxon>Hexacorallia</taxon>
        <taxon>Actiniaria</taxon>
        <taxon>Edwardsiidae</taxon>
        <taxon>Nematostella</taxon>
    </lineage>
</organism>
<feature type="transmembrane region" description="Helical" evidence="1">
    <location>
        <begin position="49"/>
        <end position="72"/>
    </location>
</feature>
<feature type="non-terminal residue" evidence="2">
    <location>
        <position position="1"/>
    </location>
</feature>
<dbReference type="Pfam" id="PF07690">
    <property type="entry name" value="MFS_1"/>
    <property type="match status" value="1"/>
</dbReference>
<evidence type="ECO:0000256" key="1">
    <source>
        <dbReference type="SAM" id="Phobius"/>
    </source>
</evidence>
<dbReference type="OMA" id="HEERNAG"/>
<keyword evidence="1" id="KW-0812">Transmembrane</keyword>
<dbReference type="InParanoid" id="A7TA38"/>
<dbReference type="InterPro" id="IPR036259">
    <property type="entry name" value="MFS_trans_sf"/>
</dbReference>
<name>A7TA38_NEMVE</name>
<dbReference type="PhylomeDB" id="A7TA38"/>
<sequence length="187" mass="20593">STGMMFFLGPLTTSLCERFGCRVVGLAGASLCTMGLLLSSIVTSLPVLYFTYGIIWGAGTSLCYFPTIIVLSKYFKTRLSLVNGLVTAGSGVGTLCMGPILQLLFAHLGYAHAFMALAAFMVPVFVCSALFRPVRNVFCETGRPHETRKMFYWEIFKNKGYVVWIACLSIFMLGYFVPFVHLVSCIL</sequence>
<feature type="transmembrane region" description="Helical" evidence="1">
    <location>
        <begin position="111"/>
        <end position="131"/>
    </location>
</feature>
<dbReference type="KEGG" id="nve:5497394"/>
<dbReference type="Gene3D" id="1.20.1250.20">
    <property type="entry name" value="MFS general substrate transporter like domains"/>
    <property type="match status" value="1"/>
</dbReference>
<feature type="transmembrane region" description="Helical" evidence="1">
    <location>
        <begin position="21"/>
        <end position="43"/>
    </location>
</feature>
<gene>
    <name evidence="2" type="ORF">NEMVEDRAFT_v1g152010</name>
</gene>
<feature type="transmembrane region" description="Helical" evidence="1">
    <location>
        <begin position="161"/>
        <end position="183"/>
    </location>
</feature>
<dbReference type="PANTHER" id="PTHR11360">
    <property type="entry name" value="MONOCARBOXYLATE TRANSPORTER"/>
    <property type="match status" value="1"/>
</dbReference>
<evidence type="ECO:0000313" key="3">
    <source>
        <dbReference type="Proteomes" id="UP000001593"/>
    </source>
</evidence>
<dbReference type="HOGENOM" id="CLU_001265_59_3_1"/>